<reference evidence="2 3" key="1">
    <citation type="submission" date="2019-06" db="EMBL/GenBank/DDBJ databases">
        <title>Sequencing the genomes of 1000 actinobacteria strains.</title>
        <authorList>
            <person name="Klenk H.-P."/>
        </authorList>
    </citation>
    <scope>NUCLEOTIDE SEQUENCE [LARGE SCALE GENOMIC DNA]</scope>
    <source>
        <strain evidence="2 3">DSM 24617</strain>
    </source>
</reference>
<feature type="compositionally biased region" description="Basic and acidic residues" evidence="1">
    <location>
        <begin position="1"/>
        <end position="12"/>
    </location>
</feature>
<organism evidence="2 3">
    <name type="scientific">Barrientosiimonas humi</name>
    <dbReference type="NCBI Taxonomy" id="999931"/>
    <lineage>
        <taxon>Bacteria</taxon>
        <taxon>Bacillati</taxon>
        <taxon>Actinomycetota</taxon>
        <taxon>Actinomycetes</taxon>
        <taxon>Micrococcales</taxon>
        <taxon>Dermacoccaceae</taxon>
        <taxon>Barrientosiimonas</taxon>
    </lineage>
</organism>
<proteinExistence type="predicted"/>
<feature type="region of interest" description="Disordered" evidence="1">
    <location>
        <begin position="1"/>
        <end position="52"/>
    </location>
</feature>
<gene>
    <name evidence="2" type="ORF">FB554_2760</name>
</gene>
<comment type="caution">
    <text evidence="2">The sequence shown here is derived from an EMBL/GenBank/DDBJ whole genome shotgun (WGS) entry which is preliminary data.</text>
</comment>
<evidence type="ECO:0000313" key="3">
    <source>
        <dbReference type="Proteomes" id="UP000318336"/>
    </source>
</evidence>
<dbReference type="AlphaFoldDB" id="A0A542XFI1"/>
<name>A0A542XFI1_9MICO</name>
<dbReference type="Proteomes" id="UP000318336">
    <property type="component" value="Unassembled WGS sequence"/>
</dbReference>
<evidence type="ECO:0000313" key="2">
    <source>
        <dbReference type="EMBL" id="TQL34584.1"/>
    </source>
</evidence>
<dbReference type="EMBL" id="VFOK01000001">
    <property type="protein sequence ID" value="TQL34584.1"/>
    <property type="molecule type" value="Genomic_DNA"/>
</dbReference>
<evidence type="ECO:0000256" key="1">
    <source>
        <dbReference type="SAM" id="MobiDB-lite"/>
    </source>
</evidence>
<sequence>MGSTADDLRDLADDTNDNGFASRARGTASELDKMKQARDNRRSVRTGDFNSAARGLRNYCQERLGVAN</sequence>
<feature type="compositionally biased region" description="Basic and acidic residues" evidence="1">
    <location>
        <begin position="30"/>
        <end position="42"/>
    </location>
</feature>
<protein>
    <submittedName>
        <fullName evidence="2">Uncharacterized protein</fullName>
    </submittedName>
</protein>
<accession>A0A542XFI1</accession>
<keyword evidence="3" id="KW-1185">Reference proteome</keyword>